<keyword evidence="2" id="KW-0805">Transcription regulation</keyword>
<evidence type="ECO:0000313" key="7">
    <source>
        <dbReference type="EMBL" id="MBP1853416.1"/>
    </source>
</evidence>
<feature type="domain" description="HTH lysR-type" evidence="6">
    <location>
        <begin position="7"/>
        <end position="64"/>
    </location>
</feature>
<keyword evidence="5" id="KW-0804">Transcription</keyword>
<keyword evidence="4" id="KW-0010">Activator</keyword>
<dbReference type="InterPro" id="IPR036390">
    <property type="entry name" value="WH_DNA-bd_sf"/>
</dbReference>
<keyword evidence="3" id="KW-0238">DNA-binding</keyword>
<comment type="caution">
    <text evidence="7">The sequence shown here is derived from an EMBL/GenBank/DDBJ whole genome shotgun (WGS) entry which is preliminary data.</text>
</comment>
<gene>
    <name evidence="7" type="ORF">J2Z17_004877</name>
</gene>
<dbReference type="SUPFAM" id="SSF53850">
    <property type="entry name" value="Periplasmic binding protein-like II"/>
    <property type="match status" value="1"/>
</dbReference>
<accession>A0ABS4E672</accession>
<dbReference type="Pfam" id="PF00126">
    <property type="entry name" value="HTH_1"/>
    <property type="match status" value="1"/>
</dbReference>
<protein>
    <submittedName>
        <fullName evidence="7">LysR family nitrogen assimilation transcriptional regulator</fullName>
    </submittedName>
</protein>
<dbReference type="Gene3D" id="3.40.190.290">
    <property type="match status" value="1"/>
</dbReference>
<dbReference type="InterPro" id="IPR036388">
    <property type="entry name" value="WH-like_DNA-bd_sf"/>
</dbReference>
<dbReference type="PANTHER" id="PTHR30293">
    <property type="entry name" value="TRANSCRIPTIONAL REGULATORY PROTEIN NAC-RELATED"/>
    <property type="match status" value="1"/>
</dbReference>
<organism evidence="7 8">
    <name type="scientific">Rhizobium halophytocola</name>
    <dbReference type="NCBI Taxonomy" id="735519"/>
    <lineage>
        <taxon>Bacteria</taxon>
        <taxon>Pseudomonadati</taxon>
        <taxon>Pseudomonadota</taxon>
        <taxon>Alphaproteobacteria</taxon>
        <taxon>Hyphomicrobiales</taxon>
        <taxon>Rhizobiaceae</taxon>
        <taxon>Rhizobium/Agrobacterium group</taxon>
        <taxon>Rhizobium</taxon>
    </lineage>
</organism>
<dbReference type="Pfam" id="PF03466">
    <property type="entry name" value="LysR_substrate"/>
    <property type="match status" value="1"/>
</dbReference>
<name>A0ABS4E672_9HYPH</name>
<proteinExistence type="inferred from homology"/>
<evidence type="ECO:0000313" key="8">
    <source>
        <dbReference type="Proteomes" id="UP000759443"/>
    </source>
</evidence>
<evidence type="ECO:0000259" key="6">
    <source>
        <dbReference type="PROSITE" id="PS50931"/>
    </source>
</evidence>
<reference evidence="7 8" key="1">
    <citation type="submission" date="2021-03" db="EMBL/GenBank/DDBJ databases">
        <title>Genomic Encyclopedia of Type Strains, Phase IV (KMG-IV): sequencing the most valuable type-strain genomes for metagenomic binning, comparative biology and taxonomic classification.</title>
        <authorList>
            <person name="Goeker M."/>
        </authorList>
    </citation>
    <scope>NUCLEOTIDE SEQUENCE [LARGE SCALE GENOMIC DNA]</scope>
    <source>
        <strain evidence="7 8">DSM 21600</strain>
    </source>
</reference>
<dbReference type="PROSITE" id="PS50931">
    <property type="entry name" value="HTH_LYSR"/>
    <property type="match status" value="1"/>
</dbReference>
<evidence type="ECO:0000256" key="2">
    <source>
        <dbReference type="ARBA" id="ARBA00023015"/>
    </source>
</evidence>
<keyword evidence="8" id="KW-1185">Reference proteome</keyword>
<dbReference type="Proteomes" id="UP000759443">
    <property type="component" value="Unassembled WGS sequence"/>
</dbReference>
<sequence>MAPLQDISLIALRYFVSVAEEKNFTRAAQRMHIAQPALSRQISKLEAALQTPLFLRSSRGVDLTEAGEVLLTRAYTIFNQIEQTVNDVTSQSHSPRGVVTVGLPPTPGELIAPPLLDYIRKNYPDIELRFREGFSGDLLRMLKQNEIGVAVMHDAPPEDMFISTNLLREHLWVIGKAGTIDRPSYTLAEAVKLPLVMPSRPNFLRFLIDRHAEQHNLQLNVIHRSDGIWITKALVRYGLGYTILTYGGVLSEMQHGTVDAVPITDPQINWTLCTTIHRDQANKPAPQLVIRAIKTIVDDLVAREIWK</sequence>
<evidence type="ECO:0000256" key="1">
    <source>
        <dbReference type="ARBA" id="ARBA00009437"/>
    </source>
</evidence>
<evidence type="ECO:0000256" key="3">
    <source>
        <dbReference type="ARBA" id="ARBA00023125"/>
    </source>
</evidence>
<dbReference type="PANTHER" id="PTHR30293:SF0">
    <property type="entry name" value="NITROGEN ASSIMILATION REGULATORY PROTEIN NAC"/>
    <property type="match status" value="1"/>
</dbReference>
<dbReference type="InterPro" id="IPR000847">
    <property type="entry name" value="LysR_HTH_N"/>
</dbReference>
<dbReference type="EMBL" id="JAGGJU010000018">
    <property type="protein sequence ID" value="MBP1853416.1"/>
    <property type="molecule type" value="Genomic_DNA"/>
</dbReference>
<comment type="similarity">
    <text evidence="1">Belongs to the LysR transcriptional regulatory family.</text>
</comment>
<dbReference type="Gene3D" id="1.10.10.10">
    <property type="entry name" value="Winged helix-like DNA-binding domain superfamily/Winged helix DNA-binding domain"/>
    <property type="match status" value="1"/>
</dbReference>
<dbReference type="SUPFAM" id="SSF46785">
    <property type="entry name" value="Winged helix' DNA-binding domain"/>
    <property type="match status" value="1"/>
</dbReference>
<evidence type="ECO:0000256" key="5">
    <source>
        <dbReference type="ARBA" id="ARBA00023163"/>
    </source>
</evidence>
<evidence type="ECO:0000256" key="4">
    <source>
        <dbReference type="ARBA" id="ARBA00023159"/>
    </source>
</evidence>
<dbReference type="InterPro" id="IPR005119">
    <property type="entry name" value="LysR_subst-bd"/>
</dbReference>
<dbReference type="PRINTS" id="PR00039">
    <property type="entry name" value="HTHLYSR"/>
</dbReference>
<dbReference type="RefSeq" id="WP_209949237.1">
    <property type="nucleotide sequence ID" value="NZ_JAGGJU010000018.1"/>
</dbReference>